<evidence type="ECO:0000313" key="3">
    <source>
        <dbReference type="Proteomes" id="UP000094444"/>
    </source>
</evidence>
<evidence type="ECO:0000256" key="1">
    <source>
        <dbReference type="SAM" id="MobiDB-lite"/>
    </source>
</evidence>
<accession>A0A2P5I673</accession>
<gene>
    <name evidence="2" type="ORF">DHEL01_v203607</name>
</gene>
<keyword evidence="3" id="KW-1185">Reference proteome</keyword>
<sequence length="196" mass="22449">MPVKRGADPSFIKPDPGKRIKREGGDGNISLSSIPMAPTRAQATTAPKFEGGDRKPLAPAPNFGGGNMRKRKFFGNSIKVRRGDDLVSAHFDRRNMKVEFSMKCPPSKKWSSVEVEQEIFERLNNAKFDIQPLEQWGFLDRQFFVKTNFLTSQSCNFIYICNVEPRYNSNVEKAENFSSYFKKEERTSQPKNERID</sequence>
<name>A0A2P5I673_DIAHE</name>
<feature type="compositionally biased region" description="Basic and acidic residues" evidence="1">
    <location>
        <begin position="15"/>
        <end position="25"/>
    </location>
</feature>
<dbReference type="Proteomes" id="UP000094444">
    <property type="component" value="Unassembled WGS sequence"/>
</dbReference>
<dbReference type="EMBL" id="MAVT02000222">
    <property type="protein sequence ID" value="POS77996.1"/>
    <property type="molecule type" value="Genomic_DNA"/>
</dbReference>
<proteinExistence type="predicted"/>
<dbReference type="AlphaFoldDB" id="A0A2P5I673"/>
<feature type="region of interest" description="Disordered" evidence="1">
    <location>
        <begin position="1"/>
        <end position="66"/>
    </location>
</feature>
<organism evidence="2 3">
    <name type="scientific">Diaporthe helianthi</name>
    <dbReference type="NCBI Taxonomy" id="158607"/>
    <lineage>
        <taxon>Eukaryota</taxon>
        <taxon>Fungi</taxon>
        <taxon>Dikarya</taxon>
        <taxon>Ascomycota</taxon>
        <taxon>Pezizomycotina</taxon>
        <taxon>Sordariomycetes</taxon>
        <taxon>Sordariomycetidae</taxon>
        <taxon>Diaporthales</taxon>
        <taxon>Diaporthaceae</taxon>
        <taxon>Diaporthe</taxon>
    </lineage>
</organism>
<dbReference type="InParanoid" id="A0A2P5I673"/>
<reference evidence="2" key="1">
    <citation type="submission" date="2017-09" db="EMBL/GenBank/DDBJ databases">
        <title>Polyketide synthases of a Diaporthe helianthi virulent isolate.</title>
        <authorList>
            <person name="Baroncelli R."/>
        </authorList>
    </citation>
    <scope>NUCLEOTIDE SEQUENCE [LARGE SCALE GENOMIC DNA]</scope>
    <source>
        <strain evidence="2">7/96</strain>
    </source>
</reference>
<evidence type="ECO:0000313" key="2">
    <source>
        <dbReference type="EMBL" id="POS77996.1"/>
    </source>
</evidence>
<comment type="caution">
    <text evidence="2">The sequence shown here is derived from an EMBL/GenBank/DDBJ whole genome shotgun (WGS) entry which is preliminary data.</text>
</comment>
<dbReference type="OrthoDB" id="4562111at2759"/>
<protein>
    <submittedName>
        <fullName evidence="2">Uncharacterized protein</fullName>
    </submittedName>
</protein>